<feature type="transmembrane region" description="Helical" evidence="6">
    <location>
        <begin position="314"/>
        <end position="336"/>
    </location>
</feature>
<protein>
    <submittedName>
        <fullName evidence="8">SNARE associated Golgi protein</fullName>
    </submittedName>
</protein>
<dbReference type="InterPro" id="IPR032816">
    <property type="entry name" value="VTT_dom"/>
</dbReference>
<gene>
    <name evidence="8" type="ORF">O6P43_016855</name>
</gene>
<feature type="transmembrane region" description="Helical" evidence="6">
    <location>
        <begin position="175"/>
        <end position="199"/>
    </location>
</feature>
<keyword evidence="2" id="KW-1003">Cell membrane</keyword>
<keyword evidence="3 6" id="KW-0812">Transmembrane</keyword>
<keyword evidence="5 6" id="KW-0472">Membrane</keyword>
<evidence type="ECO:0000256" key="3">
    <source>
        <dbReference type="ARBA" id="ARBA00022692"/>
    </source>
</evidence>
<evidence type="ECO:0000256" key="2">
    <source>
        <dbReference type="ARBA" id="ARBA00022475"/>
    </source>
</evidence>
<feature type="transmembrane region" description="Helical" evidence="6">
    <location>
        <begin position="342"/>
        <end position="369"/>
    </location>
</feature>
<dbReference type="AlphaFoldDB" id="A0AAD7LNV6"/>
<dbReference type="Proteomes" id="UP001163823">
    <property type="component" value="Chromosome 7"/>
</dbReference>
<feature type="transmembrane region" description="Helical" evidence="6">
    <location>
        <begin position="106"/>
        <end position="127"/>
    </location>
</feature>
<keyword evidence="9" id="KW-1185">Reference proteome</keyword>
<dbReference type="GO" id="GO:0005886">
    <property type="term" value="C:plasma membrane"/>
    <property type="evidence" value="ECO:0007669"/>
    <property type="project" value="UniProtKB-SubCell"/>
</dbReference>
<dbReference type="Pfam" id="PF09335">
    <property type="entry name" value="VTT_dom"/>
    <property type="match status" value="1"/>
</dbReference>
<keyword evidence="4 6" id="KW-1133">Transmembrane helix</keyword>
<dbReference type="PANTHER" id="PTHR30353:SF0">
    <property type="entry name" value="TRANSMEMBRANE PROTEIN"/>
    <property type="match status" value="1"/>
</dbReference>
<accession>A0AAD7LNV6</accession>
<dbReference type="PANTHER" id="PTHR30353">
    <property type="entry name" value="INNER MEMBRANE PROTEIN DEDA-RELATED"/>
    <property type="match status" value="1"/>
</dbReference>
<evidence type="ECO:0000256" key="6">
    <source>
        <dbReference type="SAM" id="Phobius"/>
    </source>
</evidence>
<name>A0AAD7LNV6_QUISA</name>
<evidence type="ECO:0000256" key="5">
    <source>
        <dbReference type="ARBA" id="ARBA00023136"/>
    </source>
</evidence>
<dbReference type="InterPro" id="IPR032818">
    <property type="entry name" value="DedA-like"/>
</dbReference>
<proteinExistence type="predicted"/>
<dbReference type="EMBL" id="JARAOO010000007">
    <property type="protein sequence ID" value="KAJ7961523.1"/>
    <property type="molecule type" value="Genomic_DNA"/>
</dbReference>
<organism evidence="8 9">
    <name type="scientific">Quillaja saponaria</name>
    <name type="common">Soap bark tree</name>
    <dbReference type="NCBI Taxonomy" id="32244"/>
    <lineage>
        <taxon>Eukaryota</taxon>
        <taxon>Viridiplantae</taxon>
        <taxon>Streptophyta</taxon>
        <taxon>Embryophyta</taxon>
        <taxon>Tracheophyta</taxon>
        <taxon>Spermatophyta</taxon>
        <taxon>Magnoliopsida</taxon>
        <taxon>eudicotyledons</taxon>
        <taxon>Gunneridae</taxon>
        <taxon>Pentapetalae</taxon>
        <taxon>rosids</taxon>
        <taxon>fabids</taxon>
        <taxon>Fabales</taxon>
        <taxon>Quillajaceae</taxon>
        <taxon>Quillaja</taxon>
    </lineage>
</organism>
<comment type="caution">
    <text evidence="8">The sequence shown here is derived from an EMBL/GenBank/DDBJ whole genome shotgun (WGS) entry which is preliminary data.</text>
</comment>
<evidence type="ECO:0000313" key="9">
    <source>
        <dbReference type="Proteomes" id="UP001163823"/>
    </source>
</evidence>
<feature type="domain" description="VTT" evidence="7">
    <location>
        <begin position="226"/>
        <end position="330"/>
    </location>
</feature>
<dbReference type="KEGG" id="qsa:O6P43_016855"/>
<feature type="transmembrane region" description="Helical" evidence="6">
    <location>
        <begin position="227"/>
        <end position="248"/>
    </location>
</feature>
<evidence type="ECO:0000259" key="7">
    <source>
        <dbReference type="Pfam" id="PF09335"/>
    </source>
</evidence>
<sequence length="377" mass="41430">MSPMAVLIHGSLLHPCIVKPKCYNRRLMKHSSCYTVVRRSFGGEKQCGIVFHLFKSLTFRIRSFKQEDPKFFEAPTSKDILHRQDSVSEEVLVNGKGRDNNVGISFPAKIAISLAIAAIVTAISVGLKQPFHGSSMGLQILSEGSSSSAAAATPVGFTFKVFKYRVLLPEYAPGWIYFWLLMAAGCGLFISEEALNIWVGISLSRMLSLDGTWPSFAESFSRNASNIISTVLWVYWGVCISDLIPFYLGKLFRQSGASDDVCSRLGIGKEKASEITQMVQKYGNLIGFVERFSLGVRNPTAFLAGTLGISPDRFFAGVCCGGLITLPFQLGIGFLLRERPLFAVATIATVVGIWTVFPYTVAASTALFLHLRRRYSS</sequence>
<evidence type="ECO:0000313" key="8">
    <source>
        <dbReference type="EMBL" id="KAJ7961523.1"/>
    </source>
</evidence>
<evidence type="ECO:0000256" key="4">
    <source>
        <dbReference type="ARBA" id="ARBA00022989"/>
    </source>
</evidence>
<comment type="subcellular location">
    <subcellularLocation>
        <location evidence="1">Cell membrane</location>
        <topology evidence="1">Multi-pass membrane protein</topology>
    </subcellularLocation>
</comment>
<reference evidence="8" key="1">
    <citation type="journal article" date="2023" name="Science">
        <title>Elucidation of the pathway for biosynthesis of saponin adjuvants from the soapbark tree.</title>
        <authorList>
            <person name="Reed J."/>
            <person name="Orme A."/>
            <person name="El-Demerdash A."/>
            <person name="Owen C."/>
            <person name="Martin L.B.B."/>
            <person name="Misra R.C."/>
            <person name="Kikuchi S."/>
            <person name="Rejzek M."/>
            <person name="Martin A.C."/>
            <person name="Harkess A."/>
            <person name="Leebens-Mack J."/>
            <person name="Louveau T."/>
            <person name="Stephenson M.J."/>
            <person name="Osbourn A."/>
        </authorList>
    </citation>
    <scope>NUCLEOTIDE SEQUENCE</scope>
    <source>
        <strain evidence="8">S10</strain>
    </source>
</reference>
<evidence type="ECO:0000256" key="1">
    <source>
        <dbReference type="ARBA" id="ARBA00004651"/>
    </source>
</evidence>